<keyword evidence="5" id="KW-1003">Cell membrane</keyword>
<evidence type="ECO:0000256" key="10">
    <source>
        <dbReference type="ARBA" id="ARBA00023112"/>
    </source>
</evidence>
<evidence type="ECO:0000256" key="4">
    <source>
        <dbReference type="ARBA" id="ARBA00022448"/>
    </source>
</evidence>
<evidence type="ECO:0000256" key="11">
    <source>
        <dbReference type="ARBA" id="ARBA00023136"/>
    </source>
</evidence>
<organism evidence="14 15">
    <name type="scientific">Pseudodesulfovibrio alkaliphilus</name>
    <dbReference type="NCBI Taxonomy" id="2661613"/>
    <lineage>
        <taxon>Bacteria</taxon>
        <taxon>Pseudomonadati</taxon>
        <taxon>Thermodesulfobacteriota</taxon>
        <taxon>Desulfovibrionia</taxon>
        <taxon>Desulfovibrionales</taxon>
        <taxon>Desulfovibrionaceae</taxon>
    </lineage>
</organism>
<keyword evidence="6" id="KW-0533">Nickel</keyword>
<feature type="transmembrane region" description="Helical" evidence="13">
    <location>
        <begin position="462"/>
        <end position="484"/>
    </location>
</feature>
<dbReference type="GO" id="GO:0015099">
    <property type="term" value="F:nickel cation transmembrane transporter activity"/>
    <property type="evidence" value="ECO:0007669"/>
    <property type="project" value="UniProtKB-UniRule"/>
</dbReference>
<dbReference type="PANTHER" id="PTHR40659:SF1">
    <property type="entry name" value="NICKEL_COBALT EFFLUX SYSTEM RCNA"/>
    <property type="match status" value="1"/>
</dbReference>
<gene>
    <name evidence="14" type="ORF">GKC30_06300</name>
</gene>
<dbReference type="GO" id="GO:0006824">
    <property type="term" value="P:cobalt ion transport"/>
    <property type="evidence" value="ECO:0007669"/>
    <property type="project" value="UniProtKB-KW"/>
</dbReference>
<evidence type="ECO:0000256" key="12">
    <source>
        <dbReference type="ARBA" id="ARBA00023285"/>
    </source>
</evidence>
<evidence type="ECO:0000256" key="5">
    <source>
        <dbReference type="ARBA" id="ARBA00022475"/>
    </source>
</evidence>
<keyword evidence="15" id="KW-1185">Reference proteome</keyword>
<keyword evidence="11 13" id="KW-0472">Membrane</keyword>
<accession>A0A7K1KMD4</accession>
<keyword evidence="12" id="KW-0170">Cobalt</keyword>
<keyword evidence="7 13" id="KW-0812">Transmembrane</keyword>
<evidence type="ECO:0000256" key="1">
    <source>
        <dbReference type="ARBA" id="ARBA00002510"/>
    </source>
</evidence>
<dbReference type="EMBL" id="WODC01000003">
    <property type="protein sequence ID" value="MUM77239.1"/>
    <property type="molecule type" value="Genomic_DNA"/>
</dbReference>
<dbReference type="GO" id="GO:0046583">
    <property type="term" value="F:monoatomic cation efflux transmembrane transporter activity"/>
    <property type="evidence" value="ECO:0007669"/>
    <property type="project" value="TreeGrafter"/>
</dbReference>
<dbReference type="GO" id="GO:0010045">
    <property type="term" value="P:response to nickel cation"/>
    <property type="evidence" value="ECO:0007669"/>
    <property type="project" value="TreeGrafter"/>
</dbReference>
<dbReference type="PANTHER" id="PTHR40659">
    <property type="entry name" value="NICKEL/COBALT EFFLUX SYSTEM RCNA"/>
    <property type="match status" value="1"/>
</dbReference>
<comment type="function">
    <text evidence="1">Efflux system for nickel and cobalt.</text>
</comment>
<evidence type="ECO:0000313" key="14">
    <source>
        <dbReference type="EMBL" id="MUM77239.1"/>
    </source>
</evidence>
<dbReference type="Proteomes" id="UP000461162">
    <property type="component" value="Unassembled WGS sequence"/>
</dbReference>
<evidence type="ECO:0000256" key="6">
    <source>
        <dbReference type="ARBA" id="ARBA00022596"/>
    </source>
</evidence>
<evidence type="ECO:0000256" key="9">
    <source>
        <dbReference type="ARBA" id="ARBA00023065"/>
    </source>
</evidence>
<name>A0A7K1KMD4_9BACT</name>
<comment type="similarity">
    <text evidence="13">Belongs to the NiCoT transporter (TC 2.A.52) family.</text>
</comment>
<evidence type="ECO:0000313" key="15">
    <source>
        <dbReference type="Proteomes" id="UP000461162"/>
    </source>
</evidence>
<feature type="transmembrane region" description="Helical" evidence="13">
    <location>
        <begin position="389"/>
        <end position="410"/>
    </location>
</feature>
<keyword evidence="4 13" id="KW-0813">Transport</keyword>
<proteinExistence type="inferred from homology"/>
<evidence type="ECO:0000256" key="7">
    <source>
        <dbReference type="ARBA" id="ARBA00022692"/>
    </source>
</evidence>
<keyword evidence="10" id="KW-0921">Nickel transport</keyword>
<dbReference type="GO" id="GO:0005886">
    <property type="term" value="C:plasma membrane"/>
    <property type="evidence" value="ECO:0007669"/>
    <property type="project" value="UniProtKB-SubCell"/>
</dbReference>
<comment type="subcellular location">
    <subcellularLocation>
        <location evidence="2 13">Cell membrane</location>
        <topology evidence="2 13">Multi-pass membrane protein</topology>
    </subcellularLocation>
</comment>
<comment type="caution">
    <text evidence="14">The sequence shown here is derived from an EMBL/GenBank/DDBJ whole genome shotgun (WGS) entry which is preliminary data.</text>
</comment>
<dbReference type="Pfam" id="PF03824">
    <property type="entry name" value="NicO"/>
    <property type="match status" value="1"/>
</dbReference>
<dbReference type="InterPro" id="IPR051224">
    <property type="entry name" value="NiCoT_RcnA"/>
</dbReference>
<feature type="transmembrane region" description="Helical" evidence="13">
    <location>
        <begin position="296"/>
        <end position="322"/>
    </location>
</feature>
<protein>
    <recommendedName>
        <fullName evidence="13">Nickel/cobalt efflux system</fullName>
    </recommendedName>
</protein>
<reference evidence="14 15" key="1">
    <citation type="submission" date="2019-11" db="EMBL/GenBank/DDBJ databases">
        <title>Pseudodesulfovibrio alkaliphilus, sp. nov., an alkaliphilic sulfate-reducing bacteria from mud volcano of Taman peninsula, Russia.</title>
        <authorList>
            <person name="Frolova A."/>
            <person name="Merkel A.Y."/>
            <person name="Slobodkin A.I."/>
        </authorList>
    </citation>
    <scope>NUCLEOTIDE SEQUENCE [LARGE SCALE GENOMIC DNA]</scope>
    <source>
        <strain evidence="14 15">F-1</strain>
    </source>
</reference>
<evidence type="ECO:0000256" key="13">
    <source>
        <dbReference type="RuleBase" id="RU362101"/>
    </source>
</evidence>
<evidence type="ECO:0000256" key="2">
    <source>
        <dbReference type="ARBA" id="ARBA00004651"/>
    </source>
</evidence>
<evidence type="ECO:0000256" key="8">
    <source>
        <dbReference type="ARBA" id="ARBA00022989"/>
    </source>
</evidence>
<dbReference type="GO" id="GO:0032025">
    <property type="term" value="P:response to cobalt ion"/>
    <property type="evidence" value="ECO:0007669"/>
    <property type="project" value="TreeGrafter"/>
</dbReference>
<keyword evidence="3" id="KW-0171">Cobalt transport</keyword>
<keyword evidence="9" id="KW-0406">Ion transport</keyword>
<dbReference type="InterPro" id="IPR010412">
    <property type="entry name" value="DUF1007"/>
</dbReference>
<dbReference type="Pfam" id="PF06226">
    <property type="entry name" value="DUF1007"/>
    <property type="match status" value="1"/>
</dbReference>
<dbReference type="InterPro" id="IPR011541">
    <property type="entry name" value="Ni/Co_transpt_high_affinity"/>
</dbReference>
<evidence type="ECO:0000256" key="3">
    <source>
        <dbReference type="ARBA" id="ARBA00022426"/>
    </source>
</evidence>
<sequence length="487" mass="51950">MRPLRALAARQPSAAAVLLVLSLFLGFPADRAAAHPHVYVDVSLVFAVDETGLTELRQRWLFDEMFTQAIMADLGLDGYGLATPAGQRVIREGAFNYLANYGYFTLIESAGRRIRPAVTAFRADLDSGRLIYEFTMPLALGFDEVRNFRAAVFDPEYYTDILLLRDDISFEIGGTAQVSHAIHPARDHTYWHFIVPEAVHLVLSGTPDSPLEPILVPQAAGPTGPVERLMAHVRAIQKELNIRLNGFATEIKDNPLGPALWTFLALSFVYGVVHAVGPGHGKTVVCSYFLSNPGSFLSGAIMGNAITFVHTASAAVAVGAAYLLFSSGMGGFQAASRALQPASYALLALMGLFLTAKTLFDLSRGGLVAETSCHIDHQALGDTGNIRRVLMVSFVTGLIPCPGAAVILAFSIGLNLFWAGLAAVVVMAAGMGLTTTLFAWAAVAARGLTLRMSGRNVRLFNIVYATLAICGAASIAVLGTAMFVSSI</sequence>
<dbReference type="AlphaFoldDB" id="A0A7K1KMD4"/>
<keyword evidence="8 13" id="KW-1133">Transmembrane helix</keyword>
<feature type="transmembrane region" description="Helical" evidence="13">
    <location>
        <begin position="416"/>
        <end position="441"/>
    </location>
</feature>
<comment type="caution">
    <text evidence="13">Lacks conserved residue(s) required for the propagation of feature annotation.</text>
</comment>